<dbReference type="RefSeq" id="XP_005769398.1">
    <property type="nucleotide sequence ID" value="XM_005769341.1"/>
</dbReference>
<evidence type="ECO:0000259" key="1">
    <source>
        <dbReference type="PROSITE" id="PS51335"/>
    </source>
</evidence>
<keyword evidence="3" id="KW-1185">Reference proteome</keyword>
<dbReference type="InterPro" id="IPR050868">
    <property type="entry name" value="ELMO_domain-containing"/>
</dbReference>
<protein>
    <recommendedName>
        <fullName evidence="1">ELMO domain-containing protein</fullName>
    </recommendedName>
</protein>
<dbReference type="KEGG" id="ehx:EMIHUDRAFT_244625"/>
<dbReference type="AlphaFoldDB" id="A0A0D3J0D4"/>
<dbReference type="GeneID" id="17263117"/>
<evidence type="ECO:0000313" key="2">
    <source>
        <dbReference type="EnsemblProtists" id="EOD16969"/>
    </source>
</evidence>
<dbReference type="HOGENOM" id="CLU_1296480_0_0_1"/>
<evidence type="ECO:0000313" key="3">
    <source>
        <dbReference type="Proteomes" id="UP000013827"/>
    </source>
</evidence>
<reference evidence="2" key="2">
    <citation type="submission" date="2024-10" db="UniProtKB">
        <authorList>
            <consortium name="EnsemblProtists"/>
        </authorList>
    </citation>
    <scope>IDENTIFICATION</scope>
</reference>
<organism evidence="2 3">
    <name type="scientific">Emiliania huxleyi (strain CCMP1516)</name>
    <dbReference type="NCBI Taxonomy" id="280463"/>
    <lineage>
        <taxon>Eukaryota</taxon>
        <taxon>Haptista</taxon>
        <taxon>Haptophyta</taxon>
        <taxon>Prymnesiophyceae</taxon>
        <taxon>Isochrysidales</taxon>
        <taxon>Noelaerhabdaceae</taxon>
        <taxon>Emiliania</taxon>
    </lineage>
</organism>
<reference evidence="3" key="1">
    <citation type="journal article" date="2013" name="Nature">
        <title>Pan genome of the phytoplankton Emiliania underpins its global distribution.</title>
        <authorList>
            <person name="Read B.A."/>
            <person name="Kegel J."/>
            <person name="Klute M.J."/>
            <person name="Kuo A."/>
            <person name="Lefebvre S.C."/>
            <person name="Maumus F."/>
            <person name="Mayer C."/>
            <person name="Miller J."/>
            <person name="Monier A."/>
            <person name="Salamov A."/>
            <person name="Young J."/>
            <person name="Aguilar M."/>
            <person name="Claverie J.M."/>
            <person name="Frickenhaus S."/>
            <person name="Gonzalez K."/>
            <person name="Herman E.K."/>
            <person name="Lin Y.C."/>
            <person name="Napier J."/>
            <person name="Ogata H."/>
            <person name="Sarno A.F."/>
            <person name="Shmutz J."/>
            <person name="Schroeder D."/>
            <person name="de Vargas C."/>
            <person name="Verret F."/>
            <person name="von Dassow P."/>
            <person name="Valentin K."/>
            <person name="Van de Peer Y."/>
            <person name="Wheeler G."/>
            <person name="Dacks J.B."/>
            <person name="Delwiche C.F."/>
            <person name="Dyhrman S.T."/>
            <person name="Glockner G."/>
            <person name="John U."/>
            <person name="Richards T."/>
            <person name="Worden A.Z."/>
            <person name="Zhang X."/>
            <person name="Grigoriev I.V."/>
            <person name="Allen A.E."/>
            <person name="Bidle K."/>
            <person name="Borodovsky M."/>
            <person name="Bowler C."/>
            <person name="Brownlee C."/>
            <person name="Cock J.M."/>
            <person name="Elias M."/>
            <person name="Gladyshev V.N."/>
            <person name="Groth M."/>
            <person name="Guda C."/>
            <person name="Hadaegh A."/>
            <person name="Iglesias-Rodriguez M.D."/>
            <person name="Jenkins J."/>
            <person name="Jones B.M."/>
            <person name="Lawson T."/>
            <person name="Leese F."/>
            <person name="Lindquist E."/>
            <person name="Lobanov A."/>
            <person name="Lomsadze A."/>
            <person name="Malik S.B."/>
            <person name="Marsh M.E."/>
            <person name="Mackinder L."/>
            <person name="Mock T."/>
            <person name="Mueller-Roeber B."/>
            <person name="Pagarete A."/>
            <person name="Parker M."/>
            <person name="Probert I."/>
            <person name="Quesneville H."/>
            <person name="Raines C."/>
            <person name="Rensing S.A."/>
            <person name="Riano-Pachon D.M."/>
            <person name="Richier S."/>
            <person name="Rokitta S."/>
            <person name="Shiraiwa Y."/>
            <person name="Soanes D.M."/>
            <person name="van der Giezen M."/>
            <person name="Wahlund T.M."/>
            <person name="Williams B."/>
            <person name="Wilson W."/>
            <person name="Wolfe G."/>
            <person name="Wurch L.L."/>
        </authorList>
    </citation>
    <scope>NUCLEOTIDE SEQUENCE</scope>
</reference>
<accession>A0A0D3J0D4</accession>
<dbReference type="PaxDb" id="2903-EOD16969"/>
<dbReference type="PROSITE" id="PS51335">
    <property type="entry name" value="ELMO"/>
    <property type="match status" value="1"/>
</dbReference>
<dbReference type="Proteomes" id="UP000013827">
    <property type="component" value="Unassembled WGS sequence"/>
</dbReference>
<dbReference type="PANTHER" id="PTHR12771">
    <property type="entry name" value="ENGULFMENT AND CELL MOTILITY"/>
    <property type="match status" value="1"/>
</dbReference>
<name>A0A0D3J0D4_EMIH1</name>
<feature type="domain" description="ELMO" evidence="1">
    <location>
        <begin position="55"/>
        <end position="219"/>
    </location>
</feature>
<sequence>MARVATIVPLSPLDPNTAPRAHADGLSSHQRELEDLMSTFSRMREEACTSFHPAAHEYLLRALWTAAFGAADADAFAPSTERWKDLGFQSEEAAKDFRGAGVMGLHHLLAVVNSGRELHTELAVHLWRVWSERPRDLMGFPAVLDEACADLHEVLQEATAAAAAWAEATDAGARRAEEALMARRRASRLGVSPQVLETLDVCASAVSTLMGQCVCSNGR</sequence>
<proteinExistence type="predicted"/>
<dbReference type="Pfam" id="PF04727">
    <property type="entry name" value="ELMO_CED12"/>
    <property type="match status" value="1"/>
</dbReference>
<dbReference type="InterPro" id="IPR006816">
    <property type="entry name" value="ELMO_dom"/>
</dbReference>
<dbReference type="EnsemblProtists" id="EOD16969">
    <property type="protein sequence ID" value="EOD16969"/>
    <property type="gene ID" value="EMIHUDRAFT_244625"/>
</dbReference>